<evidence type="ECO:0000256" key="3">
    <source>
        <dbReference type="ARBA" id="ARBA00022532"/>
    </source>
</evidence>
<dbReference type="CDD" id="cd06114">
    <property type="entry name" value="EcCS_like"/>
    <property type="match status" value="1"/>
</dbReference>
<organism evidence="10 11">
    <name type="scientific">Pontibacter silvestris</name>
    <dbReference type="NCBI Taxonomy" id="2305183"/>
    <lineage>
        <taxon>Bacteria</taxon>
        <taxon>Pseudomonadati</taxon>
        <taxon>Bacteroidota</taxon>
        <taxon>Cytophagia</taxon>
        <taxon>Cytophagales</taxon>
        <taxon>Hymenobacteraceae</taxon>
        <taxon>Pontibacter</taxon>
    </lineage>
</organism>
<dbReference type="InterPro" id="IPR016143">
    <property type="entry name" value="Citrate_synth-like_sm_a-sub"/>
</dbReference>
<evidence type="ECO:0000256" key="2">
    <source>
        <dbReference type="ARBA" id="ARBA00010566"/>
    </source>
</evidence>
<dbReference type="InterPro" id="IPR002020">
    <property type="entry name" value="Citrate_synthase"/>
</dbReference>
<keyword evidence="3 8" id="KW-0816">Tricarboxylic acid cycle</keyword>
<evidence type="ECO:0000256" key="8">
    <source>
        <dbReference type="RuleBase" id="RU003370"/>
    </source>
</evidence>
<accession>A0ABW4X1I6</accession>
<reference evidence="11" key="1">
    <citation type="journal article" date="2019" name="Int. J. Syst. Evol. Microbiol.">
        <title>The Global Catalogue of Microorganisms (GCM) 10K type strain sequencing project: providing services to taxonomists for standard genome sequencing and annotation.</title>
        <authorList>
            <consortium name="The Broad Institute Genomics Platform"/>
            <consortium name="The Broad Institute Genome Sequencing Center for Infectious Disease"/>
            <person name="Wu L."/>
            <person name="Ma J."/>
        </authorList>
    </citation>
    <scope>NUCLEOTIDE SEQUENCE [LARGE SCALE GENOMIC DNA]</scope>
    <source>
        <strain evidence="11">JCM 16545</strain>
    </source>
</reference>
<comment type="pathway">
    <text evidence="1 8">Carbohydrate metabolism; tricarboxylic acid cycle; isocitrate from oxaloacetate: step 1/2.</text>
</comment>
<evidence type="ECO:0000256" key="6">
    <source>
        <dbReference type="NCBIfam" id="TIGR01798"/>
    </source>
</evidence>
<dbReference type="RefSeq" id="WP_229959497.1">
    <property type="nucleotide sequence ID" value="NZ_JAJJWI010000005.1"/>
</dbReference>
<dbReference type="PANTHER" id="PTHR42871:SF1">
    <property type="entry name" value="CITRATE SYNTHASE"/>
    <property type="match status" value="1"/>
</dbReference>
<gene>
    <name evidence="10" type="ORF">ACFSKU_16265</name>
</gene>
<dbReference type="PIRSF" id="PIRSF001369">
    <property type="entry name" value="Citrate_synth"/>
    <property type="match status" value="1"/>
</dbReference>
<evidence type="ECO:0000313" key="11">
    <source>
        <dbReference type="Proteomes" id="UP001597369"/>
    </source>
</evidence>
<dbReference type="Gene3D" id="1.10.230.10">
    <property type="entry name" value="Cytochrome P450-Terp, domain 2"/>
    <property type="match status" value="1"/>
</dbReference>
<dbReference type="SUPFAM" id="SSF48256">
    <property type="entry name" value="Citrate synthase"/>
    <property type="match status" value="1"/>
</dbReference>
<dbReference type="PANTHER" id="PTHR42871">
    <property type="entry name" value="CITRATE SYNTHASE"/>
    <property type="match status" value="1"/>
</dbReference>
<dbReference type="Proteomes" id="UP001597369">
    <property type="component" value="Unassembled WGS sequence"/>
</dbReference>
<protein>
    <recommendedName>
        <fullName evidence="6 7">Citrate synthase</fullName>
    </recommendedName>
</protein>
<evidence type="ECO:0000256" key="1">
    <source>
        <dbReference type="ARBA" id="ARBA00004751"/>
    </source>
</evidence>
<dbReference type="InterPro" id="IPR016142">
    <property type="entry name" value="Citrate_synth-like_lrg_a-sub"/>
</dbReference>
<evidence type="ECO:0000256" key="5">
    <source>
        <dbReference type="ARBA" id="ARBA00049288"/>
    </source>
</evidence>
<sequence>MSDFAEINLDGKSYKMPLVVGTEDEKAIDISKLRSESGFVTLDPGYKNTGATQSAITFLDGEEGILRYRGYPIEQLAEKSSFIEVAYLLIYGSLPTAQELEDFSNRIKRHTLVNEDMRKILDGFPYTAHPMGILSALVSSLTAFYPESLNPNQTKDEVDLTIVRLLAKISTIAAWSYKNSIGHPVIYPKNSLDYCSNFMHMMFAYPTETYEVNPIVIDALNKLLILHADHEQNCSTSTVRLVGSANASLYSSVSAGISALWGPLHGGANQAVIEMLEEIKADGGDSKKFIAKAKDKNDPFRLMGFGHRVYKNFDPRAKIIKKSADDVLSALGIKDPILDIAKELEEAALTDPYFVDRKLYPNVDFYSGIIYQALGIPTNMFTVMFALGRMPGWIAQWKELRENKEPIGRPRQIYVGEKERDYVSIEKR</sequence>
<evidence type="ECO:0000256" key="7">
    <source>
        <dbReference type="PIRNR" id="PIRNR001369"/>
    </source>
</evidence>
<comment type="catalytic activity">
    <reaction evidence="5 8">
        <text>oxaloacetate + acetyl-CoA + H2O = citrate + CoA + H(+)</text>
        <dbReference type="Rhea" id="RHEA:16845"/>
        <dbReference type="ChEBI" id="CHEBI:15377"/>
        <dbReference type="ChEBI" id="CHEBI:15378"/>
        <dbReference type="ChEBI" id="CHEBI:16452"/>
        <dbReference type="ChEBI" id="CHEBI:16947"/>
        <dbReference type="ChEBI" id="CHEBI:57287"/>
        <dbReference type="ChEBI" id="CHEBI:57288"/>
        <dbReference type="EC" id="2.3.3.16"/>
    </reaction>
</comment>
<evidence type="ECO:0000256" key="4">
    <source>
        <dbReference type="ARBA" id="ARBA00022679"/>
    </source>
</evidence>
<evidence type="ECO:0000313" key="10">
    <source>
        <dbReference type="EMBL" id="MFD2068446.1"/>
    </source>
</evidence>
<dbReference type="GO" id="GO:0036440">
    <property type="term" value="F:citrate synthase activity"/>
    <property type="evidence" value="ECO:0007669"/>
    <property type="project" value="UniProtKB-EC"/>
</dbReference>
<dbReference type="EMBL" id="JBHUHV010000053">
    <property type="protein sequence ID" value="MFD2068446.1"/>
    <property type="molecule type" value="Genomic_DNA"/>
</dbReference>
<dbReference type="InterPro" id="IPR010953">
    <property type="entry name" value="Citrate_synthase_typ-I"/>
</dbReference>
<keyword evidence="11" id="KW-1185">Reference proteome</keyword>
<dbReference type="Pfam" id="PF00285">
    <property type="entry name" value="Citrate_synt"/>
    <property type="match status" value="1"/>
</dbReference>
<dbReference type="InterPro" id="IPR024176">
    <property type="entry name" value="Citrate_synthase_bac-typ"/>
</dbReference>
<dbReference type="InterPro" id="IPR036969">
    <property type="entry name" value="Citrate_synthase_sf"/>
</dbReference>
<keyword evidence="10" id="KW-0012">Acyltransferase</keyword>
<comment type="caution">
    <text evidence="10">The sequence shown here is derived from an EMBL/GenBank/DDBJ whole genome shotgun (WGS) entry which is preliminary data.</text>
</comment>
<proteinExistence type="inferred from homology"/>
<dbReference type="InterPro" id="IPR019810">
    <property type="entry name" value="Citrate_synthase_AS"/>
</dbReference>
<comment type="similarity">
    <text evidence="2 7 9">Belongs to the citrate synthase family.</text>
</comment>
<dbReference type="Gene3D" id="1.10.580.10">
    <property type="entry name" value="Citrate Synthase, domain 1"/>
    <property type="match status" value="1"/>
</dbReference>
<dbReference type="Gene3D" id="2.20.28.60">
    <property type="match status" value="1"/>
</dbReference>
<evidence type="ECO:0000256" key="9">
    <source>
        <dbReference type="RuleBase" id="RU003406"/>
    </source>
</evidence>
<dbReference type="PRINTS" id="PR00143">
    <property type="entry name" value="CITRTSNTHASE"/>
</dbReference>
<dbReference type="PROSITE" id="PS00480">
    <property type="entry name" value="CITRATE_SYNTHASE"/>
    <property type="match status" value="1"/>
</dbReference>
<name>A0ABW4X1I6_9BACT</name>
<dbReference type="NCBIfam" id="TIGR01798">
    <property type="entry name" value="cit_synth_I"/>
    <property type="match status" value="1"/>
</dbReference>
<dbReference type="NCBIfam" id="NF004126">
    <property type="entry name" value="PRK05614.1"/>
    <property type="match status" value="1"/>
</dbReference>
<keyword evidence="4 7" id="KW-0808">Transferase</keyword>